<dbReference type="AlphaFoldDB" id="A0A656HGN5"/>
<evidence type="ECO:0000313" key="2">
    <source>
        <dbReference type="EMBL" id="EIJ36181.1"/>
    </source>
</evidence>
<dbReference type="GO" id="GO:0005829">
    <property type="term" value="C:cytosol"/>
    <property type="evidence" value="ECO:0007669"/>
    <property type="project" value="TreeGrafter"/>
</dbReference>
<organism evidence="2 3">
    <name type="scientific">Thiothrix nivea (strain ATCC 35100 / DSM 5205 / JP2)</name>
    <dbReference type="NCBI Taxonomy" id="870187"/>
    <lineage>
        <taxon>Bacteria</taxon>
        <taxon>Pseudomonadati</taxon>
        <taxon>Pseudomonadota</taxon>
        <taxon>Gammaproteobacteria</taxon>
        <taxon>Thiotrichales</taxon>
        <taxon>Thiotrichaceae</taxon>
        <taxon>Thiothrix</taxon>
    </lineage>
</organism>
<dbReference type="GO" id="GO:0005524">
    <property type="term" value="F:ATP binding"/>
    <property type="evidence" value="ECO:0007669"/>
    <property type="project" value="InterPro"/>
</dbReference>
<reference evidence="3" key="1">
    <citation type="journal article" date="2011" name="Stand. Genomic Sci.">
        <title>Genome sequence of the filamentous, gliding Thiothrix nivea neotype strain (JP2(T)).</title>
        <authorList>
            <person name="Lapidus A."/>
            <person name="Nolan M."/>
            <person name="Lucas S."/>
            <person name="Glavina Del Rio T."/>
            <person name="Tice H."/>
            <person name="Cheng J.F."/>
            <person name="Tapia R."/>
            <person name="Han C."/>
            <person name="Goodwin L."/>
            <person name="Pitluck S."/>
            <person name="Liolios K."/>
            <person name="Pagani I."/>
            <person name="Ivanova N."/>
            <person name="Huntemann M."/>
            <person name="Mavromatis K."/>
            <person name="Mikhailova N."/>
            <person name="Pati A."/>
            <person name="Chen A."/>
            <person name="Palaniappan K."/>
            <person name="Land M."/>
            <person name="Brambilla E.M."/>
            <person name="Rohde M."/>
            <person name="Abt B."/>
            <person name="Verbarg S."/>
            <person name="Goker M."/>
            <person name="Bristow J."/>
            <person name="Eisen J.A."/>
            <person name="Markowitz V."/>
            <person name="Hugenholtz P."/>
            <person name="Kyrpides N.C."/>
            <person name="Klenk H.P."/>
            <person name="Woyke T."/>
        </authorList>
    </citation>
    <scope>NUCLEOTIDE SEQUENCE [LARGE SCALE GENOMIC DNA]</scope>
    <source>
        <strain evidence="3">ATCC 35100 / DSM 5205 / JP2</strain>
    </source>
</reference>
<dbReference type="SUPFAM" id="SSF52540">
    <property type="entry name" value="P-loop containing nucleoside triphosphate hydrolases"/>
    <property type="match status" value="2"/>
</dbReference>
<dbReference type="InterPro" id="IPR027417">
    <property type="entry name" value="P-loop_NTPase"/>
</dbReference>
<dbReference type="InterPro" id="IPR006935">
    <property type="entry name" value="Helicase/UvrB_N"/>
</dbReference>
<dbReference type="GO" id="GO:0016787">
    <property type="term" value="F:hydrolase activity"/>
    <property type="evidence" value="ECO:0007669"/>
    <property type="project" value="InterPro"/>
</dbReference>
<dbReference type="Gene3D" id="3.40.50.300">
    <property type="entry name" value="P-loop containing nucleotide triphosphate hydrolases"/>
    <property type="match status" value="2"/>
</dbReference>
<evidence type="ECO:0000259" key="1">
    <source>
        <dbReference type="Pfam" id="PF04851"/>
    </source>
</evidence>
<dbReference type="GO" id="GO:0003677">
    <property type="term" value="F:DNA binding"/>
    <property type="evidence" value="ECO:0007669"/>
    <property type="project" value="InterPro"/>
</dbReference>
<dbReference type="EMBL" id="JH651384">
    <property type="protein sequence ID" value="EIJ36181.1"/>
    <property type="molecule type" value="Genomic_DNA"/>
</dbReference>
<accession>A0A656HGN5</accession>
<dbReference type="InterPro" id="IPR050742">
    <property type="entry name" value="Helicase_Restrict-Modif_Enz"/>
</dbReference>
<dbReference type="OrthoDB" id="9804145at2"/>
<dbReference type="Proteomes" id="UP000005317">
    <property type="component" value="Unassembled WGS sequence"/>
</dbReference>
<dbReference type="Pfam" id="PF04851">
    <property type="entry name" value="ResIII"/>
    <property type="match status" value="1"/>
</dbReference>
<proteinExistence type="predicted"/>
<feature type="domain" description="Helicase/UvrB N-terminal" evidence="1">
    <location>
        <begin position="2"/>
        <end position="256"/>
    </location>
</feature>
<dbReference type="RefSeq" id="WP_002710066.1">
    <property type="nucleotide sequence ID" value="NZ_JH651384.1"/>
</dbReference>
<name>A0A656HGN5_THINJ</name>
<protein>
    <submittedName>
        <fullName evidence="2">Type III restriction protein res subunit</fullName>
    </submittedName>
</protein>
<keyword evidence="3" id="KW-1185">Reference proteome</keyword>
<sequence length="864" mass="97748">MFELKNYQKETLQTLREFLEEARLMPVEEAFTRAQQRQNRPPLPYLHHAFGQVPYVCLRLPTGGGKTVLASYTVGVAKRAYLEQDFPIVLWLVPTNTIREQTLEALQKPGHPYRTALEDEFGVDRLLVLDIGDVTRIRKQDIGAKAIVVVGTLATLRVEDTSGRKVYAYHEDFEPHFAGVNPHDERLEKVTEADLKPNGLTAATLDKIKYSFANLLALKQPLVIMDEAHNARTKLTFDTLKRIHPACVVEFTATPDTSHDSASNVLHHVSASQLKAANMIKLPIMLSEHNEWEGAVRDAVLTRKQLAQEAVKSGDSIRPLVLFQAENKSGEVTHEVLKNFLTEQLGVEPQQIAVVTGSQRELDGINLFDPACPIEYIITVEALKEGWDCSFAYVFCSVKDVKSAKDAEQLLGRVLRMPYAQRRSNEALNRAYAHLVSPNFAKAAAMLTDKMVQGMGFDPLEIPQHLQHGSQYSLFDGNPEQPKPAVAEERSEFTLSNGETFAACGLIDESTEKLILQGFSGKQKTEVQQQVQQHNLRAKARLAPAERGEIFASLPLLCVREENQLHLLEPESFLYTRGVWSLLDFPLELPQFEIRESGRTFEVFLQGGHVSYKLAERDETPNLNLIELDINQTVLVRWLDREVRQADVSPTEMIRWLVQLVGHLTAERGFSLTALVRSKFLLARAIKDRIAFCRNKAAEQGFRHWLFEDASLLGVSETYRYAFKPGLYPARIPYYRGKYTFSKHYYPVIEDLSASGEEFSCAQALDQHPRVKHWVRNLVNRESASFRLPVAHGYFYPDFIAELRDGRTLVVEYKGAHLETADDAREKAAVGQIWAAKSHNLFLLALAQDPHGRDVYQQLDNLLN</sequence>
<dbReference type="PANTHER" id="PTHR47396">
    <property type="entry name" value="TYPE I RESTRICTION ENZYME ECOKI R PROTEIN"/>
    <property type="match status" value="1"/>
</dbReference>
<dbReference type="PANTHER" id="PTHR47396:SF1">
    <property type="entry name" value="ATP-DEPENDENT HELICASE IRC3-RELATED"/>
    <property type="match status" value="1"/>
</dbReference>
<gene>
    <name evidence="2" type="ORF">Thini_3677</name>
</gene>
<evidence type="ECO:0000313" key="3">
    <source>
        <dbReference type="Proteomes" id="UP000005317"/>
    </source>
</evidence>